<evidence type="ECO:0000256" key="11">
    <source>
        <dbReference type="ARBA" id="ARBA00023180"/>
    </source>
</evidence>
<keyword evidence="6 12" id="KW-0547">Nucleotide-binding</keyword>
<sequence length="612" mass="67277">MMTIKARMLKNGAPIELFRFVFLLLAVHFRVSGALYVDKAALLAFKARVDDPRGVFSNWNDSDTTPCNWNGIVCSNVTHFVTFIDLPFLNLSGTIAPQLGGLKYLERLSLDHNDFMGKIPKSLSNLTNLRILNLRHNSLSGDIPLALGTLIDLQVLDLAENKLEGPIPESFSNLTSLSYFNLSNNQLIGRVPQGALLNFNLSSYSGNANLCVDDGVGLPACSLSPVLSPSVSPVRATSSLSVVQIVLLSVGLFLGFKFIIAAIFIMRWMKKDNKIEINLGTGGKIVMFQGVQSVPSSKEMLEALRKIRKNHIIGEGGYGIVYKLEIPGYPPLAVKKLKICLESERSFENELDTLGTLKHRNLVKLKGFCSGPNVKLLFYDYLPGGNLDQLLYGDKEENVIIDWPIRYRVALGVARGLAYLHHGCDPRIIHGDVSSTNILLDTDFESYLSDFGLAKLLTMNDSHVTVTVGGTFGYVAPEFAKSGRATEKVDVYSYGVILLELLSGRRAVDEDMSDDYTNLAGWVRELNSTGKSMEVVDKNLRDTVPSVELELLLEIACHCISLKPQDRPTMHKVVETLELLTETGMSPAGTSMRTSIETLEGSVLEAVKVSLL</sequence>
<gene>
    <name evidence="16" type="primary">LOC112290696</name>
    <name evidence="15" type="ORF">PHYPA_017566</name>
</gene>
<feature type="transmembrane region" description="Helical" evidence="13">
    <location>
        <begin position="242"/>
        <end position="265"/>
    </location>
</feature>
<dbReference type="Pfam" id="PF00069">
    <property type="entry name" value="Pkinase"/>
    <property type="match status" value="1"/>
</dbReference>
<keyword evidence="5" id="KW-0677">Repeat</keyword>
<dbReference type="InterPro" id="IPR011009">
    <property type="entry name" value="Kinase-like_dom_sf"/>
</dbReference>
<evidence type="ECO:0000256" key="7">
    <source>
        <dbReference type="ARBA" id="ARBA00022840"/>
    </source>
</evidence>
<dbReference type="InterPro" id="IPR017441">
    <property type="entry name" value="Protein_kinase_ATP_BS"/>
</dbReference>
<dbReference type="STRING" id="3218.A0A2K1JMW1"/>
<evidence type="ECO:0000256" key="13">
    <source>
        <dbReference type="SAM" id="Phobius"/>
    </source>
</evidence>
<keyword evidence="10" id="KW-0675">Receptor</keyword>
<dbReference type="PANTHER" id="PTHR48056">
    <property type="entry name" value="LRR RECEPTOR-LIKE SERINE/THREONINE-PROTEIN KINASE-RELATED"/>
    <property type="match status" value="1"/>
</dbReference>
<dbReference type="PANTHER" id="PTHR48056:SF77">
    <property type="entry name" value="PROTEIN KINASE DOMAIN-CONTAINING PROTEIN"/>
    <property type="match status" value="1"/>
</dbReference>
<reference evidence="15 17" key="2">
    <citation type="journal article" date="2018" name="Plant J.">
        <title>The Physcomitrella patens chromosome-scale assembly reveals moss genome structure and evolution.</title>
        <authorList>
            <person name="Lang D."/>
            <person name="Ullrich K.K."/>
            <person name="Murat F."/>
            <person name="Fuchs J."/>
            <person name="Jenkins J."/>
            <person name="Haas F.B."/>
            <person name="Piednoel M."/>
            <person name="Gundlach H."/>
            <person name="Van Bel M."/>
            <person name="Meyberg R."/>
            <person name="Vives C."/>
            <person name="Morata J."/>
            <person name="Symeonidi A."/>
            <person name="Hiss M."/>
            <person name="Muchero W."/>
            <person name="Kamisugi Y."/>
            <person name="Saleh O."/>
            <person name="Blanc G."/>
            <person name="Decker E.L."/>
            <person name="van Gessel N."/>
            <person name="Grimwood J."/>
            <person name="Hayes R.D."/>
            <person name="Graham S.W."/>
            <person name="Gunter L.E."/>
            <person name="McDaniel S.F."/>
            <person name="Hoernstein S.N.W."/>
            <person name="Larsson A."/>
            <person name="Li F.W."/>
            <person name="Perroud P.F."/>
            <person name="Phillips J."/>
            <person name="Ranjan P."/>
            <person name="Rokshar D.S."/>
            <person name="Rothfels C.J."/>
            <person name="Schneider L."/>
            <person name="Shu S."/>
            <person name="Stevenson D.W."/>
            <person name="Thummler F."/>
            <person name="Tillich M."/>
            <person name="Villarreal Aguilar J.C."/>
            <person name="Widiez T."/>
            <person name="Wong G.K."/>
            <person name="Wymore A."/>
            <person name="Zhang Y."/>
            <person name="Zimmer A.D."/>
            <person name="Quatrano R.S."/>
            <person name="Mayer K.F.X."/>
            <person name="Goodstein D."/>
            <person name="Casacuberta J.M."/>
            <person name="Vandepoele K."/>
            <person name="Reski R."/>
            <person name="Cuming A.C."/>
            <person name="Tuskan G.A."/>
            <person name="Maumus F."/>
            <person name="Salse J."/>
            <person name="Schmutz J."/>
            <person name="Rensing S.A."/>
        </authorList>
    </citation>
    <scope>NUCLEOTIDE SEQUENCE [LARGE SCALE GENOMIC DNA]</scope>
    <source>
        <strain evidence="16 17">cv. Gransden 2004</strain>
    </source>
</reference>
<dbReference type="GO" id="GO:0004674">
    <property type="term" value="F:protein serine/threonine kinase activity"/>
    <property type="evidence" value="ECO:0000318"/>
    <property type="project" value="GO_Central"/>
</dbReference>
<dbReference type="InterPro" id="IPR032675">
    <property type="entry name" value="LRR_dom_sf"/>
</dbReference>
<dbReference type="FunFam" id="1.10.510.10:FF:000146">
    <property type="entry name" value="LRR receptor-like serine/threonine-protein kinase IOS1"/>
    <property type="match status" value="1"/>
</dbReference>
<dbReference type="Gramene" id="Pp3c13_19360V3.3">
    <property type="protein sequence ID" value="Pp3c13_19360V3.3"/>
    <property type="gene ID" value="Pp3c13_19360"/>
</dbReference>
<protein>
    <recommendedName>
        <fullName evidence="14">Protein kinase domain-containing protein</fullName>
    </recommendedName>
</protein>
<keyword evidence="8 13" id="KW-1133">Transmembrane helix</keyword>
<dbReference type="GO" id="GO:0005524">
    <property type="term" value="F:ATP binding"/>
    <property type="evidence" value="ECO:0007669"/>
    <property type="project" value="UniProtKB-UniRule"/>
</dbReference>
<dbReference type="EnsemblPlants" id="Pp3c13_19360V3.3">
    <property type="protein sequence ID" value="Pp3c13_19360V3.3"/>
    <property type="gene ID" value="Pp3c13_19360"/>
</dbReference>
<dbReference type="Gene3D" id="3.30.200.20">
    <property type="entry name" value="Phosphorylase Kinase, domain 1"/>
    <property type="match status" value="1"/>
</dbReference>
<keyword evidence="17" id="KW-1185">Reference proteome</keyword>
<reference evidence="15 17" key="1">
    <citation type="journal article" date="2008" name="Science">
        <title>The Physcomitrella genome reveals evolutionary insights into the conquest of land by plants.</title>
        <authorList>
            <person name="Rensing S."/>
            <person name="Lang D."/>
            <person name="Zimmer A."/>
            <person name="Terry A."/>
            <person name="Salamov A."/>
            <person name="Shapiro H."/>
            <person name="Nishiyama T."/>
            <person name="Perroud P.-F."/>
            <person name="Lindquist E."/>
            <person name="Kamisugi Y."/>
            <person name="Tanahashi T."/>
            <person name="Sakakibara K."/>
            <person name="Fujita T."/>
            <person name="Oishi K."/>
            <person name="Shin-I T."/>
            <person name="Kuroki Y."/>
            <person name="Toyoda A."/>
            <person name="Suzuki Y."/>
            <person name="Hashimoto A."/>
            <person name="Yamaguchi K."/>
            <person name="Sugano A."/>
            <person name="Kohara Y."/>
            <person name="Fujiyama A."/>
            <person name="Anterola A."/>
            <person name="Aoki S."/>
            <person name="Ashton N."/>
            <person name="Barbazuk W.B."/>
            <person name="Barker E."/>
            <person name="Bennetzen J."/>
            <person name="Bezanilla M."/>
            <person name="Blankenship R."/>
            <person name="Cho S.H."/>
            <person name="Dutcher S."/>
            <person name="Estelle M."/>
            <person name="Fawcett J.A."/>
            <person name="Gundlach H."/>
            <person name="Hanada K."/>
            <person name="Heyl A."/>
            <person name="Hicks K.A."/>
            <person name="Hugh J."/>
            <person name="Lohr M."/>
            <person name="Mayer K."/>
            <person name="Melkozernov A."/>
            <person name="Murata T."/>
            <person name="Nelson D."/>
            <person name="Pils B."/>
            <person name="Prigge M."/>
            <person name="Reiss B."/>
            <person name="Renner T."/>
            <person name="Rombauts S."/>
            <person name="Rushton P."/>
            <person name="Sanderfoot A."/>
            <person name="Schween G."/>
            <person name="Shiu S.-H."/>
            <person name="Stueber K."/>
            <person name="Theodoulou F.L."/>
            <person name="Tu H."/>
            <person name="Van de Peer Y."/>
            <person name="Verrier P.J."/>
            <person name="Waters E."/>
            <person name="Wood A."/>
            <person name="Yang L."/>
            <person name="Cove D."/>
            <person name="Cuming A."/>
            <person name="Hasebe M."/>
            <person name="Lucas S."/>
            <person name="Mishler D.B."/>
            <person name="Reski R."/>
            <person name="Grigoriev I."/>
            <person name="Quatrano R.S."/>
            <person name="Boore J.L."/>
        </authorList>
    </citation>
    <scope>NUCLEOTIDE SEQUENCE [LARGE SCALE GENOMIC DNA]</scope>
    <source>
        <strain evidence="16 17">cv. Gransden 2004</strain>
    </source>
</reference>
<dbReference type="SUPFAM" id="SSF56112">
    <property type="entry name" value="Protein kinase-like (PK-like)"/>
    <property type="match status" value="1"/>
</dbReference>
<dbReference type="EnsemblPlants" id="Pp3c13_19360V3.1">
    <property type="protein sequence ID" value="Pp3c13_19360V3.1"/>
    <property type="gene ID" value="Pp3c13_19360"/>
</dbReference>
<dbReference type="GO" id="GO:0016020">
    <property type="term" value="C:membrane"/>
    <property type="evidence" value="ECO:0000318"/>
    <property type="project" value="GO_Central"/>
</dbReference>
<dbReference type="PaxDb" id="3218-PP1S223_130V6.1"/>
<feature type="binding site" evidence="12">
    <location>
        <position position="336"/>
    </location>
    <ligand>
        <name>ATP</name>
        <dbReference type="ChEBI" id="CHEBI:30616"/>
    </ligand>
</feature>
<evidence type="ECO:0000256" key="6">
    <source>
        <dbReference type="ARBA" id="ARBA00022741"/>
    </source>
</evidence>
<dbReference type="EMBL" id="ABEU02000013">
    <property type="protein sequence ID" value="PNR42736.1"/>
    <property type="molecule type" value="Genomic_DNA"/>
</dbReference>
<keyword evidence="7 12" id="KW-0067">ATP-binding</keyword>
<keyword evidence="2" id="KW-0433">Leucine-rich repeat</keyword>
<dbReference type="InterPro" id="IPR050647">
    <property type="entry name" value="Plant_LRR-RLKs"/>
</dbReference>
<dbReference type="OMA" id="EIACHCI"/>
<evidence type="ECO:0000256" key="8">
    <source>
        <dbReference type="ARBA" id="ARBA00022989"/>
    </source>
</evidence>
<dbReference type="InterPro" id="IPR013210">
    <property type="entry name" value="LRR_N_plant-typ"/>
</dbReference>
<dbReference type="KEGG" id="ppp:112290696"/>
<evidence type="ECO:0000256" key="10">
    <source>
        <dbReference type="ARBA" id="ARBA00023170"/>
    </source>
</evidence>
<evidence type="ECO:0000256" key="12">
    <source>
        <dbReference type="PROSITE-ProRule" id="PRU10141"/>
    </source>
</evidence>
<dbReference type="FunFam" id="3.80.10.10:FF:000101">
    <property type="entry name" value="LRR receptor-like serine/threonine-protein kinase ERECTA"/>
    <property type="match status" value="1"/>
</dbReference>
<dbReference type="Pfam" id="PF13855">
    <property type="entry name" value="LRR_8"/>
    <property type="match status" value="1"/>
</dbReference>
<dbReference type="Pfam" id="PF08263">
    <property type="entry name" value="LRRNT_2"/>
    <property type="match status" value="1"/>
</dbReference>
<dbReference type="Gene3D" id="1.10.510.10">
    <property type="entry name" value="Transferase(Phosphotransferase) domain 1"/>
    <property type="match status" value="1"/>
</dbReference>
<evidence type="ECO:0000256" key="4">
    <source>
        <dbReference type="ARBA" id="ARBA00022729"/>
    </source>
</evidence>
<name>A0A2K1JMW1_PHYPA</name>
<dbReference type="InterPro" id="IPR001611">
    <property type="entry name" value="Leu-rich_rpt"/>
</dbReference>
<dbReference type="GeneID" id="112290696"/>
<evidence type="ECO:0000256" key="1">
    <source>
        <dbReference type="ARBA" id="ARBA00004479"/>
    </source>
</evidence>
<dbReference type="SUPFAM" id="SSF52058">
    <property type="entry name" value="L domain-like"/>
    <property type="match status" value="1"/>
</dbReference>
<evidence type="ECO:0000256" key="9">
    <source>
        <dbReference type="ARBA" id="ARBA00023136"/>
    </source>
</evidence>
<reference evidence="16" key="3">
    <citation type="submission" date="2020-12" db="UniProtKB">
        <authorList>
            <consortium name="EnsemblPlants"/>
        </authorList>
    </citation>
    <scope>IDENTIFICATION</scope>
</reference>
<feature type="domain" description="Protein kinase" evidence="14">
    <location>
        <begin position="307"/>
        <end position="580"/>
    </location>
</feature>
<keyword evidence="4" id="KW-0732">Signal</keyword>
<evidence type="ECO:0000259" key="14">
    <source>
        <dbReference type="PROSITE" id="PS50011"/>
    </source>
</evidence>
<dbReference type="PROSITE" id="PS50011">
    <property type="entry name" value="PROTEIN_KINASE_DOM"/>
    <property type="match status" value="1"/>
</dbReference>
<organism evidence="15">
    <name type="scientific">Physcomitrium patens</name>
    <name type="common">Spreading-leaved earth moss</name>
    <name type="synonym">Physcomitrella patens</name>
    <dbReference type="NCBI Taxonomy" id="3218"/>
    <lineage>
        <taxon>Eukaryota</taxon>
        <taxon>Viridiplantae</taxon>
        <taxon>Streptophyta</taxon>
        <taxon>Embryophyta</taxon>
        <taxon>Bryophyta</taxon>
        <taxon>Bryophytina</taxon>
        <taxon>Bryopsida</taxon>
        <taxon>Funariidae</taxon>
        <taxon>Funariales</taxon>
        <taxon>Funariaceae</taxon>
        <taxon>Physcomitrium</taxon>
    </lineage>
</organism>
<dbReference type="PROSITE" id="PS00107">
    <property type="entry name" value="PROTEIN_KINASE_ATP"/>
    <property type="match status" value="1"/>
</dbReference>
<evidence type="ECO:0000256" key="3">
    <source>
        <dbReference type="ARBA" id="ARBA00022692"/>
    </source>
</evidence>
<dbReference type="OrthoDB" id="4062651at2759"/>
<comment type="subcellular location">
    <subcellularLocation>
        <location evidence="1">Membrane</location>
        <topology evidence="1">Single-pass type I membrane protein</topology>
    </subcellularLocation>
</comment>
<keyword evidence="3 13" id="KW-0812">Transmembrane</keyword>
<dbReference type="Gene3D" id="3.80.10.10">
    <property type="entry name" value="Ribonuclease Inhibitor"/>
    <property type="match status" value="1"/>
</dbReference>
<dbReference type="InterPro" id="IPR008266">
    <property type="entry name" value="Tyr_kinase_AS"/>
</dbReference>
<evidence type="ECO:0000313" key="16">
    <source>
        <dbReference type="EnsemblPlants" id="Pp3c13_19360V3.1"/>
    </source>
</evidence>
<dbReference type="Gramene" id="Pp3c13_19360V3.1">
    <property type="protein sequence ID" value="Pp3c13_19360V3.1"/>
    <property type="gene ID" value="Pp3c13_19360"/>
</dbReference>
<evidence type="ECO:0000313" key="17">
    <source>
        <dbReference type="Proteomes" id="UP000006727"/>
    </source>
</evidence>
<dbReference type="PROSITE" id="PS00109">
    <property type="entry name" value="PROTEIN_KINASE_TYR"/>
    <property type="match status" value="1"/>
</dbReference>
<proteinExistence type="predicted"/>
<keyword evidence="11" id="KW-0325">Glycoprotein</keyword>
<dbReference type="AlphaFoldDB" id="A0A2K1JMW1"/>
<dbReference type="Pfam" id="PF00560">
    <property type="entry name" value="LRR_1"/>
    <property type="match status" value="1"/>
</dbReference>
<evidence type="ECO:0000256" key="5">
    <source>
        <dbReference type="ARBA" id="ARBA00022737"/>
    </source>
</evidence>
<dbReference type="Proteomes" id="UP000006727">
    <property type="component" value="Chromosome 13"/>
</dbReference>
<accession>A0A2K1JMW1</accession>
<keyword evidence="9 13" id="KW-0472">Membrane</keyword>
<evidence type="ECO:0000313" key="15">
    <source>
        <dbReference type="EMBL" id="PNR42736.1"/>
    </source>
</evidence>
<evidence type="ECO:0000256" key="2">
    <source>
        <dbReference type="ARBA" id="ARBA00022614"/>
    </source>
</evidence>
<dbReference type="InterPro" id="IPR000719">
    <property type="entry name" value="Prot_kinase_dom"/>
</dbReference>
<dbReference type="RefSeq" id="XP_024393054.1">
    <property type="nucleotide sequence ID" value="XM_024537286.2"/>
</dbReference>